<keyword evidence="3" id="KW-1185">Reference proteome</keyword>
<dbReference type="CDD" id="cd09917">
    <property type="entry name" value="F-box_SF"/>
    <property type="match status" value="1"/>
</dbReference>
<protein>
    <recommendedName>
        <fullName evidence="1">F-box domain-containing protein</fullName>
    </recommendedName>
</protein>
<evidence type="ECO:0000313" key="3">
    <source>
        <dbReference type="Proteomes" id="UP000076722"/>
    </source>
</evidence>
<evidence type="ECO:0000313" key="2">
    <source>
        <dbReference type="EMBL" id="KZS95648.1"/>
    </source>
</evidence>
<dbReference type="SUPFAM" id="SSF81383">
    <property type="entry name" value="F-box domain"/>
    <property type="match status" value="1"/>
</dbReference>
<organism evidence="2 3">
    <name type="scientific">Sistotremastrum niveocremeum HHB9708</name>
    <dbReference type="NCBI Taxonomy" id="1314777"/>
    <lineage>
        <taxon>Eukaryota</taxon>
        <taxon>Fungi</taxon>
        <taxon>Dikarya</taxon>
        <taxon>Basidiomycota</taxon>
        <taxon>Agaricomycotina</taxon>
        <taxon>Agaricomycetes</taxon>
        <taxon>Sistotremastrales</taxon>
        <taxon>Sistotremastraceae</taxon>
        <taxon>Sertulicium</taxon>
        <taxon>Sertulicium niveocremeum</taxon>
    </lineage>
</organism>
<dbReference type="AlphaFoldDB" id="A0A164X5B1"/>
<dbReference type="PROSITE" id="PS50181">
    <property type="entry name" value="FBOX"/>
    <property type="match status" value="1"/>
</dbReference>
<dbReference type="Pfam" id="PF12937">
    <property type="entry name" value="F-box-like"/>
    <property type="match status" value="1"/>
</dbReference>
<sequence>MASLGSLPVEILLKIFRGMSLQDILSMSQTCKWLRELTENLPDPWLNAYDAHFITPPTGKTVDSIPTPLLPKYAARAASLLKLWNSEVTATPKRWRKNSIPNLADKFREWESPFFYQALDIDYNAGSHSRLDFLYVIPGSKWTVAKLDNKVCLYNPDTDGSGEEDAFLPLFETTNPLVCTSWKADSDEIIWLVLIESTLDLGAAVRPHQGFIYELRFPPGDNDYWFPEREVIQTLELPFPVRAADIRDELLVCSHQKEQALLIINWKAGTGLVLERHNLDDVHNQVWQNISYLVHPRIHPRFPMIFYGAMHGHDIHLETVDIPHILPPVANQWIREALHPGDVFPSIPRPVYWEFHNSPFSTSQFLTIISARPEVYPHTTQFSSRVLEIRNDQTCAHMFEPGGLWREIEHTPSTIEHLNGRTIFAARDFSQFSCVWFRPEDGDFTFQSIRADFPPEITALKPRNLFFNPHSGKVFGKCDEGLFIVQY</sequence>
<dbReference type="InterPro" id="IPR036047">
    <property type="entry name" value="F-box-like_dom_sf"/>
</dbReference>
<name>A0A164X5B1_9AGAM</name>
<dbReference type="OrthoDB" id="3018431at2759"/>
<accession>A0A164X5B1</accession>
<dbReference type="Gene3D" id="1.20.1280.50">
    <property type="match status" value="1"/>
</dbReference>
<dbReference type="EMBL" id="KV419401">
    <property type="protein sequence ID" value="KZS95648.1"/>
    <property type="molecule type" value="Genomic_DNA"/>
</dbReference>
<dbReference type="Proteomes" id="UP000076722">
    <property type="component" value="Unassembled WGS sequence"/>
</dbReference>
<evidence type="ECO:0000259" key="1">
    <source>
        <dbReference type="PROSITE" id="PS50181"/>
    </source>
</evidence>
<feature type="domain" description="F-box" evidence="1">
    <location>
        <begin position="1"/>
        <end position="48"/>
    </location>
</feature>
<gene>
    <name evidence="2" type="ORF">SISNIDRAFT_452299</name>
</gene>
<proteinExistence type="predicted"/>
<reference evidence="2 3" key="1">
    <citation type="journal article" date="2016" name="Mol. Biol. Evol.">
        <title>Comparative Genomics of Early-Diverging Mushroom-Forming Fungi Provides Insights into the Origins of Lignocellulose Decay Capabilities.</title>
        <authorList>
            <person name="Nagy L.G."/>
            <person name="Riley R."/>
            <person name="Tritt A."/>
            <person name="Adam C."/>
            <person name="Daum C."/>
            <person name="Floudas D."/>
            <person name="Sun H."/>
            <person name="Yadav J.S."/>
            <person name="Pangilinan J."/>
            <person name="Larsson K.H."/>
            <person name="Matsuura K."/>
            <person name="Barry K."/>
            <person name="Labutti K."/>
            <person name="Kuo R."/>
            <person name="Ohm R.A."/>
            <person name="Bhattacharya S.S."/>
            <person name="Shirouzu T."/>
            <person name="Yoshinaga Y."/>
            <person name="Martin F.M."/>
            <person name="Grigoriev I.V."/>
            <person name="Hibbett D.S."/>
        </authorList>
    </citation>
    <scope>NUCLEOTIDE SEQUENCE [LARGE SCALE GENOMIC DNA]</scope>
    <source>
        <strain evidence="2 3">HHB9708</strain>
    </source>
</reference>
<dbReference type="InterPro" id="IPR001810">
    <property type="entry name" value="F-box_dom"/>
</dbReference>
<dbReference type="SMART" id="SM00256">
    <property type="entry name" value="FBOX"/>
    <property type="match status" value="1"/>
</dbReference>